<keyword evidence="3" id="KW-0716">Sensory transduction</keyword>
<evidence type="ECO:0000313" key="11">
    <source>
        <dbReference type="EMBL" id="RZB40289.1"/>
    </source>
</evidence>
<evidence type="ECO:0000256" key="9">
    <source>
        <dbReference type="ARBA" id="ARBA00023224"/>
    </source>
</evidence>
<dbReference type="InterPro" id="IPR004117">
    <property type="entry name" value="7tm6_olfct_rcpt"/>
</dbReference>
<keyword evidence="4 10" id="KW-0812">Transmembrane</keyword>
<comment type="subcellular location">
    <subcellularLocation>
        <location evidence="1">Cell membrane</location>
        <topology evidence="1">Multi-pass membrane protein</topology>
    </subcellularLocation>
</comment>
<keyword evidence="8" id="KW-0675">Receptor</keyword>
<evidence type="ECO:0000256" key="7">
    <source>
        <dbReference type="ARBA" id="ARBA00023136"/>
    </source>
</evidence>
<gene>
    <name evidence="11" type="ORF">BDFB_012638</name>
</gene>
<evidence type="ECO:0000256" key="4">
    <source>
        <dbReference type="ARBA" id="ARBA00022692"/>
    </source>
</evidence>
<accession>A0A482VB91</accession>
<comment type="caution">
    <text evidence="11">The sequence shown here is derived from an EMBL/GenBank/DDBJ whole genome shotgun (WGS) entry which is preliminary data.</text>
</comment>
<dbReference type="Pfam" id="PF02949">
    <property type="entry name" value="7tm_6"/>
    <property type="match status" value="1"/>
</dbReference>
<feature type="transmembrane region" description="Helical" evidence="10">
    <location>
        <begin position="250"/>
        <end position="271"/>
    </location>
</feature>
<dbReference type="GO" id="GO:0005549">
    <property type="term" value="F:odorant binding"/>
    <property type="evidence" value="ECO:0007669"/>
    <property type="project" value="InterPro"/>
</dbReference>
<proteinExistence type="predicted"/>
<reference evidence="11 12" key="1">
    <citation type="submission" date="2017-03" db="EMBL/GenBank/DDBJ databases">
        <title>Genome of the blue death feigning beetle - Asbolus verrucosus.</title>
        <authorList>
            <person name="Rider S.D."/>
        </authorList>
    </citation>
    <scope>NUCLEOTIDE SEQUENCE [LARGE SCALE GENOMIC DNA]</scope>
    <source>
        <strain evidence="11">Butters</strain>
        <tissue evidence="11">Head and leg muscle</tissue>
    </source>
</reference>
<keyword evidence="6 10" id="KW-1133">Transmembrane helix</keyword>
<feature type="transmembrane region" description="Helical" evidence="10">
    <location>
        <begin position="130"/>
        <end position="150"/>
    </location>
</feature>
<dbReference type="GO" id="GO:0007165">
    <property type="term" value="P:signal transduction"/>
    <property type="evidence" value="ECO:0007669"/>
    <property type="project" value="UniProtKB-KW"/>
</dbReference>
<dbReference type="GO" id="GO:0005886">
    <property type="term" value="C:plasma membrane"/>
    <property type="evidence" value="ECO:0007669"/>
    <property type="project" value="UniProtKB-SubCell"/>
</dbReference>
<protein>
    <submittedName>
        <fullName evidence="11">7tm 6 domain containing protein</fullName>
    </submittedName>
</protein>
<evidence type="ECO:0000256" key="3">
    <source>
        <dbReference type="ARBA" id="ARBA00022606"/>
    </source>
</evidence>
<sequence length="275" mass="32040">MGTYYEWKSTIKINIFILKLMGLWPGTNDSRSSRLYTIYTVITIVFFLYGSVSLQILYVVLIRTNLETLTRLLFVLMTKSLVCVKAFCLMQNTKIIQRLIKNMNKDLFQVKTINHWNLIQPALLIWKMTYFTFWLLATSTIFMWSISPILDKSFKEYQLPFPALYPYDTQKSPFYEITYVHQVIGVFIVGTTDSNLDTLISALMTFVGAQCDILCDNLRNIDYKKFNEQLKTCMRHHKEILSFAAESNHFFNMIVLGQFFATGVNIAAGMFRLSM</sequence>
<evidence type="ECO:0000256" key="6">
    <source>
        <dbReference type="ARBA" id="ARBA00022989"/>
    </source>
</evidence>
<evidence type="ECO:0000256" key="2">
    <source>
        <dbReference type="ARBA" id="ARBA00022475"/>
    </source>
</evidence>
<dbReference type="AlphaFoldDB" id="A0A482VB91"/>
<keyword evidence="5" id="KW-0552">Olfaction</keyword>
<keyword evidence="7 10" id="KW-0472">Membrane</keyword>
<name>A0A482VB91_ASBVE</name>
<keyword evidence="2" id="KW-1003">Cell membrane</keyword>
<keyword evidence="9" id="KW-0807">Transducer</keyword>
<evidence type="ECO:0000256" key="10">
    <source>
        <dbReference type="SAM" id="Phobius"/>
    </source>
</evidence>
<feature type="non-terminal residue" evidence="11">
    <location>
        <position position="275"/>
    </location>
</feature>
<feature type="transmembrane region" description="Helical" evidence="10">
    <location>
        <begin position="72"/>
        <end position="90"/>
    </location>
</feature>
<dbReference type="Proteomes" id="UP000292052">
    <property type="component" value="Unassembled WGS sequence"/>
</dbReference>
<feature type="transmembrane region" description="Helical" evidence="10">
    <location>
        <begin position="36"/>
        <end position="60"/>
    </location>
</feature>
<keyword evidence="12" id="KW-1185">Reference proteome</keyword>
<dbReference type="EMBL" id="QDEB01120405">
    <property type="protein sequence ID" value="RZB40289.1"/>
    <property type="molecule type" value="Genomic_DNA"/>
</dbReference>
<dbReference type="GO" id="GO:0004984">
    <property type="term" value="F:olfactory receptor activity"/>
    <property type="evidence" value="ECO:0007669"/>
    <property type="project" value="InterPro"/>
</dbReference>
<evidence type="ECO:0000256" key="5">
    <source>
        <dbReference type="ARBA" id="ARBA00022725"/>
    </source>
</evidence>
<organism evidence="11 12">
    <name type="scientific">Asbolus verrucosus</name>
    <name type="common">Desert ironclad beetle</name>
    <dbReference type="NCBI Taxonomy" id="1661398"/>
    <lineage>
        <taxon>Eukaryota</taxon>
        <taxon>Metazoa</taxon>
        <taxon>Ecdysozoa</taxon>
        <taxon>Arthropoda</taxon>
        <taxon>Hexapoda</taxon>
        <taxon>Insecta</taxon>
        <taxon>Pterygota</taxon>
        <taxon>Neoptera</taxon>
        <taxon>Endopterygota</taxon>
        <taxon>Coleoptera</taxon>
        <taxon>Polyphaga</taxon>
        <taxon>Cucujiformia</taxon>
        <taxon>Tenebrionidae</taxon>
        <taxon>Pimeliinae</taxon>
        <taxon>Asbolus</taxon>
    </lineage>
</organism>
<dbReference type="OrthoDB" id="8196465at2759"/>
<dbReference type="PANTHER" id="PTHR21137:SF35">
    <property type="entry name" value="ODORANT RECEPTOR 19A-RELATED"/>
    <property type="match status" value="1"/>
</dbReference>
<evidence type="ECO:0000313" key="12">
    <source>
        <dbReference type="Proteomes" id="UP000292052"/>
    </source>
</evidence>
<dbReference type="PANTHER" id="PTHR21137">
    <property type="entry name" value="ODORANT RECEPTOR"/>
    <property type="match status" value="1"/>
</dbReference>
<evidence type="ECO:0000256" key="1">
    <source>
        <dbReference type="ARBA" id="ARBA00004651"/>
    </source>
</evidence>
<evidence type="ECO:0000256" key="8">
    <source>
        <dbReference type="ARBA" id="ARBA00023170"/>
    </source>
</evidence>